<reference evidence="1" key="1">
    <citation type="submission" date="2016-07" db="EMBL/GenBank/DDBJ databases">
        <authorList>
            <person name="Bretaudeau A."/>
        </authorList>
    </citation>
    <scope>NUCLEOTIDE SEQUENCE</scope>
    <source>
        <strain evidence="1">Rice</strain>
        <tissue evidence="1">Whole body</tissue>
    </source>
</reference>
<accession>A0A2H1W411</accession>
<gene>
    <name evidence="1" type="ORF">SFRICE_027886</name>
</gene>
<name>A0A2H1W411_SPOFR</name>
<dbReference type="AlphaFoldDB" id="A0A2H1W411"/>
<evidence type="ECO:0000313" key="1">
    <source>
        <dbReference type="EMBL" id="SOQ47224.1"/>
    </source>
</evidence>
<dbReference type="EMBL" id="ODYU01005880">
    <property type="protein sequence ID" value="SOQ47224.1"/>
    <property type="molecule type" value="Genomic_DNA"/>
</dbReference>
<protein>
    <submittedName>
        <fullName evidence="1">SFRICE_027886</fullName>
    </submittedName>
</protein>
<sequence length="109" mass="12232">MFSLSCEFVSENSTVIVVSWVVLQSAGTAHGHPKDQRRYECVAGLLEVRNLRVDEESEIGKIGKQSNKIGLPVTSNSYNEIQRKRCFTSVFCETDVLLRSRQPIRAISS</sequence>
<proteinExistence type="predicted"/>
<organism evidence="1">
    <name type="scientific">Spodoptera frugiperda</name>
    <name type="common">Fall armyworm</name>
    <dbReference type="NCBI Taxonomy" id="7108"/>
    <lineage>
        <taxon>Eukaryota</taxon>
        <taxon>Metazoa</taxon>
        <taxon>Ecdysozoa</taxon>
        <taxon>Arthropoda</taxon>
        <taxon>Hexapoda</taxon>
        <taxon>Insecta</taxon>
        <taxon>Pterygota</taxon>
        <taxon>Neoptera</taxon>
        <taxon>Endopterygota</taxon>
        <taxon>Lepidoptera</taxon>
        <taxon>Glossata</taxon>
        <taxon>Ditrysia</taxon>
        <taxon>Noctuoidea</taxon>
        <taxon>Noctuidae</taxon>
        <taxon>Amphipyrinae</taxon>
        <taxon>Spodoptera</taxon>
    </lineage>
</organism>